<keyword evidence="1" id="KW-0808">Transferase</keyword>
<feature type="domain" description="Thymidylate synthase/dCMP hydroxymethylase" evidence="2">
    <location>
        <begin position="141"/>
        <end position="251"/>
    </location>
</feature>
<dbReference type="AlphaFoldDB" id="A0AA41UJ88"/>
<protein>
    <submittedName>
        <fullName evidence="3">Thymidylate synthase</fullName>
    </submittedName>
</protein>
<dbReference type="InterPro" id="IPR036926">
    <property type="entry name" value="Thymidate_synth/dCMP_Mease_sf"/>
</dbReference>
<keyword evidence="4" id="KW-1185">Reference proteome</keyword>
<proteinExistence type="predicted"/>
<evidence type="ECO:0000259" key="2">
    <source>
        <dbReference type="Pfam" id="PF00303"/>
    </source>
</evidence>
<dbReference type="Pfam" id="PF00303">
    <property type="entry name" value="Thymidylat_synt"/>
    <property type="match status" value="1"/>
</dbReference>
<evidence type="ECO:0000256" key="1">
    <source>
        <dbReference type="ARBA" id="ARBA00022679"/>
    </source>
</evidence>
<dbReference type="RefSeq" id="WP_246906655.1">
    <property type="nucleotide sequence ID" value="NZ_JALJRB010000009.1"/>
</dbReference>
<evidence type="ECO:0000313" key="4">
    <source>
        <dbReference type="Proteomes" id="UP001165427"/>
    </source>
</evidence>
<dbReference type="SUPFAM" id="SSF55831">
    <property type="entry name" value="Thymidylate synthase/dCMP hydroxymethylase"/>
    <property type="match status" value="1"/>
</dbReference>
<sequence length="264" mass="30346">MQPHTVVARDLPDLWFQAVHDILDKGRRFTIDRGSYAGQTRLEYDYFIGHVRFPGTRPLLPDIPPACGIPNPVEEDYIFGGPGYQRSYIEYLMSGQKEPGESYTYGERLTRVPLDGQKRLWWQEGQTEIVDLRVPDGTVVFEEQGQLYINQIEWIIDTYKQHGHRNNQMVLQVAHPSDLTLVDPPCLRSIDTRIQDDTLHFFVYFRSWDLWGGLPANLAGIQNLKEYMAEAIGVKDGEMVVESKGLHLYGYAEDLAKLRCLRAS</sequence>
<reference evidence="3" key="1">
    <citation type="submission" date="2022-04" db="EMBL/GenBank/DDBJ databases">
        <title>Desulfatitalea alkaliphila sp. nov., a novel anaerobic sulfate-reducing bacterium isolated from terrestrial mud volcano, Taman Peninsula, Russia.</title>
        <authorList>
            <person name="Khomyakova M.A."/>
            <person name="Merkel A.Y."/>
            <person name="Slobodkin A.I."/>
        </authorList>
    </citation>
    <scope>NUCLEOTIDE SEQUENCE</scope>
    <source>
        <strain evidence="3">M08but</strain>
    </source>
</reference>
<dbReference type="GO" id="GO:0016740">
    <property type="term" value="F:transferase activity"/>
    <property type="evidence" value="ECO:0007669"/>
    <property type="project" value="UniProtKB-KW"/>
</dbReference>
<dbReference type="Gene3D" id="3.30.572.10">
    <property type="entry name" value="Thymidylate synthase/dCMP hydroxymethylase domain"/>
    <property type="match status" value="1"/>
</dbReference>
<dbReference type="EMBL" id="JALJRB010000009">
    <property type="protein sequence ID" value="MCJ8500894.1"/>
    <property type="molecule type" value="Genomic_DNA"/>
</dbReference>
<dbReference type="InterPro" id="IPR023451">
    <property type="entry name" value="Thymidate_synth/dCMP_Mease_dom"/>
</dbReference>
<comment type="caution">
    <text evidence="3">The sequence shown here is derived from an EMBL/GenBank/DDBJ whole genome shotgun (WGS) entry which is preliminary data.</text>
</comment>
<organism evidence="3 4">
    <name type="scientific">Desulfatitalea alkaliphila</name>
    <dbReference type="NCBI Taxonomy" id="2929485"/>
    <lineage>
        <taxon>Bacteria</taxon>
        <taxon>Pseudomonadati</taxon>
        <taxon>Thermodesulfobacteriota</taxon>
        <taxon>Desulfobacteria</taxon>
        <taxon>Desulfobacterales</taxon>
        <taxon>Desulfosarcinaceae</taxon>
        <taxon>Desulfatitalea</taxon>
    </lineage>
</organism>
<accession>A0AA41UJ88</accession>
<dbReference type="Proteomes" id="UP001165427">
    <property type="component" value="Unassembled WGS sequence"/>
</dbReference>
<gene>
    <name evidence="3" type="ORF">MRX98_09955</name>
</gene>
<name>A0AA41UJ88_9BACT</name>
<evidence type="ECO:0000313" key="3">
    <source>
        <dbReference type="EMBL" id="MCJ8500894.1"/>
    </source>
</evidence>